<dbReference type="InterPro" id="IPR031107">
    <property type="entry name" value="Small_HSP"/>
</dbReference>
<dbReference type="SUPFAM" id="SSF49764">
    <property type="entry name" value="HSP20-like chaperones"/>
    <property type="match status" value="1"/>
</dbReference>
<dbReference type="CDD" id="cd06464">
    <property type="entry name" value="ACD_sHsps-like"/>
    <property type="match status" value="1"/>
</dbReference>
<name>A0A1M6IG10_9ACTN</name>
<dbReference type="Gene3D" id="2.60.40.790">
    <property type="match status" value="1"/>
</dbReference>
<dbReference type="PROSITE" id="PS01031">
    <property type="entry name" value="SHSP"/>
    <property type="match status" value="1"/>
</dbReference>
<proteinExistence type="inferred from homology"/>
<comment type="similarity">
    <text evidence="1 2">Belongs to the small heat shock protein (HSP20) family.</text>
</comment>
<evidence type="ECO:0000256" key="1">
    <source>
        <dbReference type="PROSITE-ProRule" id="PRU00285"/>
    </source>
</evidence>
<organism evidence="4 5">
    <name type="scientific">Nocardiopsis flavescens</name>
    <dbReference type="NCBI Taxonomy" id="758803"/>
    <lineage>
        <taxon>Bacteria</taxon>
        <taxon>Bacillati</taxon>
        <taxon>Actinomycetota</taxon>
        <taxon>Actinomycetes</taxon>
        <taxon>Streptosporangiales</taxon>
        <taxon>Nocardiopsidaceae</taxon>
        <taxon>Nocardiopsis</taxon>
    </lineage>
</organism>
<dbReference type="OrthoDB" id="3855217at2"/>
<dbReference type="AlphaFoldDB" id="A0A1M6IG10"/>
<dbReference type="InterPro" id="IPR002068">
    <property type="entry name" value="A-crystallin/Hsp20_dom"/>
</dbReference>
<dbReference type="Proteomes" id="UP000184452">
    <property type="component" value="Unassembled WGS sequence"/>
</dbReference>
<dbReference type="STRING" id="758803.SAMN05421803_105140"/>
<reference evidence="4 5" key="1">
    <citation type="submission" date="2016-11" db="EMBL/GenBank/DDBJ databases">
        <authorList>
            <person name="Jaros S."/>
            <person name="Januszkiewicz K."/>
            <person name="Wedrychowicz H."/>
        </authorList>
    </citation>
    <scope>NUCLEOTIDE SEQUENCE [LARGE SCALE GENOMIC DNA]</scope>
    <source>
        <strain evidence="4 5">CGMCC 4.5723</strain>
    </source>
</reference>
<sequence>MSPKKFSNPFHGVVDMITEMNRVSDAMSSIETGQAGHRERGYSDAWSPPTDILARGEDLIVRCEVAGVYEEDVSVNLVHGVLTISGERRRDEEGSVVYYSSERFMGTFRREIALPEGVNERDIEASYGEGLLEVVVRGAATAAAPKAISVRRRKRGS</sequence>
<dbReference type="InterPro" id="IPR008978">
    <property type="entry name" value="HSP20-like_chaperone"/>
</dbReference>
<evidence type="ECO:0000313" key="5">
    <source>
        <dbReference type="Proteomes" id="UP000184452"/>
    </source>
</evidence>
<dbReference type="EMBL" id="FQZK01000005">
    <property type="protein sequence ID" value="SHJ33375.1"/>
    <property type="molecule type" value="Genomic_DNA"/>
</dbReference>
<dbReference type="PANTHER" id="PTHR11527">
    <property type="entry name" value="HEAT-SHOCK PROTEIN 20 FAMILY MEMBER"/>
    <property type="match status" value="1"/>
</dbReference>
<evidence type="ECO:0000259" key="3">
    <source>
        <dbReference type="PROSITE" id="PS01031"/>
    </source>
</evidence>
<keyword evidence="5" id="KW-1185">Reference proteome</keyword>
<accession>A0A1M6IG10</accession>
<feature type="domain" description="SHSP" evidence="3">
    <location>
        <begin position="41"/>
        <end position="153"/>
    </location>
</feature>
<dbReference type="RefSeq" id="WP_073378587.1">
    <property type="nucleotide sequence ID" value="NZ_FQZK01000005.1"/>
</dbReference>
<gene>
    <name evidence="4" type="ORF">SAMN05421803_105140</name>
</gene>
<dbReference type="Pfam" id="PF00011">
    <property type="entry name" value="HSP20"/>
    <property type="match status" value="1"/>
</dbReference>
<evidence type="ECO:0000313" key="4">
    <source>
        <dbReference type="EMBL" id="SHJ33375.1"/>
    </source>
</evidence>
<protein>
    <submittedName>
        <fullName evidence="4">HSP20 family protein</fullName>
    </submittedName>
</protein>
<evidence type="ECO:0000256" key="2">
    <source>
        <dbReference type="RuleBase" id="RU003616"/>
    </source>
</evidence>